<dbReference type="InterPro" id="IPR008030">
    <property type="entry name" value="NmrA-like"/>
</dbReference>
<dbReference type="OrthoDB" id="300709at2759"/>
<proteinExistence type="inferred from homology"/>
<comment type="caution">
    <text evidence="4">The sequence shown here is derived from an EMBL/GenBank/DDBJ whole genome shotgun (WGS) entry which is preliminary data.</text>
</comment>
<dbReference type="Proteomes" id="UP000076744">
    <property type="component" value="Unassembled WGS sequence"/>
</dbReference>
<dbReference type="AlphaFoldDB" id="A0A167ZHC6"/>
<dbReference type="Pfam" id="PF05368">
    <property type="entry name" value="NmrA"/>
    <property type="match status" value="1"/>
</dbReference>
<keyword evidence="2" id="KW-0521">NADP</keyword>
<name>A0A167ZHC6_CORFA</name>
<dbReference type="InterPro" id="IPR036291">
    <property type="entry name" value="NAD(P)-bd_dom_sf"/>
</dbReference>
<dbReference type="STRING" id="1081104.A0A167ZHC6"/>
<feature type="domain" description="NmrA-like" evidence="3">
    <location>
        <begin position="45"/>
        <end position="294"/>
    </location>
</feature>
<reference evidence="4 5" key="1">
    <citation type="journal article" date="2016" name="Genome Biol. Evol.">
        <title>Divergent and convergent evolution of fungal pathogenicity.</title>
        <authorList>
            <person name="Shang Y."/>
            <person name="Xiao G."/>
            <person name="Zheng P."/>
            <person name="Cen K."/>
            <person name="Zhan S."/>
            <person name="Wang C."/>
        </authorList>
    </citation>
    <scope>NUCLEOTIDE SEQUENCE [LARGE SCALE GENOMIC DNA]</scope>
    <source>
        <strain evidence="4 5">ARSEF 2679</strain>
    </source>
</reference>
<evidence type="ECO:0000313" key="4">
    <source>
        <dbReference type="EMBL" id="OAA67519.1"/>
    </source>
</evidence>
<evidence type="ECO:0000256" key="2">
    <source>
        <dbReference type="ARBA" id="ARBA00022857"/>
    </source>
</evidence>
<dbReference type="GO" id="GO:0005634">
    <property type="term" value="C:nucleus"/>
    <property type="evidence" value="ECO:0007669"/>
    <property type="project" value="TreeGrafter"/>
</dbReference>
<dbReference type="PANTHER" id="PTHR42748:SF14">
    <property type="entry name" value="SNOAL-LIKE DOMAIN-CONTAINING PROTEIN"/>
    <property type="match status" value="1"/>
</dbReference>
<dbReference type="Gene3D" id="3.90.25.10">
    <property type="entry name" value="UDP-galactose 4-epimerase, domain 1"/>
    <property type="match status" value="1"/>
</dbReference>
<evidence type="ECO:0000313" key="5">
    <source>
        <dbReference type="Proteomes" id="UP000076744"/>
    </source>
</evidence>
<dbReference type="EMBL" id="AZHB01000007">
    <property type="protein sequence ID" value="OAA67519.1"/>
    <property type="molecule type" value="Genomic_DNA"/>
</dbReference>
<dbReference type="InterPro" id="IPR051164">
    <property type="entry name" value="NmrA-like_oxidored"/>
</dbReference>
<organism evidence="4 5">
    <name type="scientific">Cordyceps fumosorosea (strain ARSEF 2679)</name>
    <name type="common">Isaria fumosorosea</name>
    <dbReference type="NCBI Taxonomy" id="1081104"/>
    <lineage>
        <taxon>Eukaryota</taxon>
        <taxon>Fungi</taxon>
        <taxon>Dikarya</taxon>
        <taxon>Ascomycota</taxon>
        <taxon>Pezizomycotina</taxon>
        <taxon>Sordariomycetes</taxon>
        <taxon>Hypocreomycetidae</taxon>
        <taxon>Hypocreales</taxon>
        <taxon>Cordycipitaceae</taxon>
        <taxon>Cordyceps</taxon>
    </lineage>
</organism>
<sequence length="406" mass="44730">MFPPGLITESNNDESSSSSSSIIIIYRKLTKQTKNMSTPSTSAPLVFVVGGTGAQGMAVIRGLVHDGAYAVRFLTRDATSRRALELLQLPNVTALEGTFASEPDLRAGLRGARFAFVNVDGFNAGEKTETFWAMRAYELAIEEAGVELFVYGNLDFAYKKGGHDPALRCGHYDGKGRVGEWILQQNRDPAGHNMRAALFTTGPYMDMVVGAGTPSSPLVDADGVVTWRVPLGRSGAVAHVDLDDCGHYVRWLLDHPSRADGMDLAVAVDLVRYDELARAFSAVTGRPARFVDVDLAEYWESGPLSRAAAAPAGYNADPADAATMTLRDNFTGFWNVWKRSGGEDGVVRRDWALLDEIHPRRVRSVEEWFRREEERSKERGLPDLWTRVNNLRPVLKVAEDGRRGRL</sequence>
<dbReference type="PANTHER" id="PTHR42748">
    <property type="entry name" value="NITROGEN METABOLITE REPRESSION PROTEIN NMRA FAMILY MEMBER"/>
    <property type="match status" value="1"/>
</dbReference>
<protein>
    <submittedName>
        <fullName evidence="4">NmrA family protein</fullName>
    </submittedName>
</protein>
<comment type="similarity">
    <text evidence="1">Belongs to the NmrA-type oxidoreductase family.</text>
</comment>
<dbReference type="GeneID" id="30019987"/>
<gene>
    <name evidence="4" type="ORF">ISF_03695</name>
</gene>
<dbReference type="Gene3D" id="3.40.50.720">
    <property type="entry name" value="NAD(P)-binding Rossmann-like Domain"/>
    <property type="match status" value="1"/>
</dbReference>
<keyword evidence="5" id="KW-1185">Reference proteome</keyword>
<accession>A0A167ZHC6</accession>
<dbReference type="SUPFAM" id="SSF51735">
    <property type="entry name" value="NAD(P)-binding Rossmann-fold domains"/>
    <property type="match status" value="1"/>
</dbReference>
<dbReference type="RefSeq" id="XP_018705508.1">
    <property type="nucleotide sequence ID" value="XM_018847301.1"/>
</dbReference>
<evidence type="ECO:0000256" key="1">
    <source>
        <dbReference type="ARBA" id="ARBA00006328"/>
    </source>
</evidence>
<evidence type="ECO:0000259" key="3">
    <source>
        <dbReference type="Pfam" id="PF05368"/>
    </source>
</evidence>